<protein>
    <submittedName>
        <fullName evidence="2">Uncharacterized protein</fullName>
    </submittedName>
</protein>
<evidence type="ECO:0000256" key="1">
    <source>
        <dbReference type="SAM" id="SignalP"/>
    </source>
</evidence>
<comment type="caution">
    <text evidence="2">The sequence shown here is derived from an EMBL/GenBank/DDBJ whole genome shotgun (WGS) entry which is preliminary data.</text>
</comment>
<proteinExistence type="predicted"/>
<gene>
    <name evidence="2" type="ORF">DPMN_009923</name>
</gene>
<evidence type="ECO:0000313" key="2">
    <source>
        <dbReference type="EMBL" id="KAH3885926.1"/>
    </source>
</evidence>
<dbReference type="AlphaFoldDB" id="A0A9D4N1B1"/>
<keyword evidence="1" id="KW-0732">Signal</keyword>
<keyword evidence="3" id="KW-1185">Reference proteome</keyword>
<dbReference type="EMBL" id="JAIWYP010000001">
    <property type="protein sequence ID" value="KAH3885926.1"/>
    <property type="molecule type" value="Genomic_DNA"/>
</dbReference>
<name>A0A9D4N1B1_DREPO</name>
<reference evidence="2" key="1">
    <citation type="journal article" date="2019" name="bioRxiv">
        <title>The Genome of the Zebra Mussel, Dreissena polymorpha: A Resource for Invasive Species Research.</title>
        <authorList>
            <person name="McCartney M.A."/>
            <person name="Auch B."/>
            <person name="Kono T."/>
            <person name="Mallez S."/>
            <person name="Zhang Y."/>
            <person name="Obille A."/>
            <person name="Becker A."/>
            <person name="Abrahante J.E."/>
            <person name="Garbe J."/>
            <person name="Badalamenti J.P."/>
            <person name="Herman A."/>
            <person name="Mangelson H."/>
            <person name="Liachko I."/>
            <person name="Sullivan S."/>
            <person name="Sone E.D."/>
            <person name="Koren S."/>
            <person name="Silverstein K.A.T."/>
            <person name="Beckman K.B."/>
            <person name="Gohl D.M."/>
        </authorList>
    </citation>
    <scope>NUCLEOTIDE SEQUENCE</scope>
    <source>
        <strain evidence="2">Duluth1</strain>
        <tissue evidence="2">Whole animal</tissue>
    </source>
</reference>
<feature type="signal peptide" evidence="1">
    <location>
        <begin position="1"/>
        <end position="18"/>
    </location>
</feature>
<reference evidence="2" key="2">
    <citation type="submission" date="2020-11" db="EMBL/GenBank/DDBJ databases">
        <authorList>
            <person name="McCartney M.A."/>
            <person name="Auch B."/>
            <person name="Kono T."/>
            <person name="Mallez S."/>
            <person name="Becker A."/>
            <person name="Gohl D.M."/>
            <person name="Silverstein K.A.T."/>
            <person name="Koren S."/>
            <person name="Bechman K.B."/>
            <person name="Herman A."/>
            <person name="Abrahante J.E."/>
            <person name="Garbe J."/>
        </authorList>
    </citation>
    <scope>NUCLEOTIDE SEQUENCE</scope>
    <source>
        <strain evidence="2">Duluth1</strain>
        <tissue evidence="2">Whole animal</tissue>
    </source>
</reference>
<feature type="chain" id="PRO_5038373731" evidence="1">
    <location>
        <begin position="19"/>
        <end position="110"/>
    </location>
</feature>
<dbReference type="Proteomes" id="UP000828390">
    <property type="component" value="Unassembled WGS sequence"/>
</dbReference>
<organism evidence="2 3">
    <name type="scientific">Dreissena polymorpha</name>
    <name type="common">Zebra mussel</name>
    <name type="synonym">Mytilus polymorpha</name>
    <dbReference type="NCBI Taxonomy" id="45954"/>
    <lineage>
        <taxon>Eukaryota</taxon>
        <taxon>Metazoa</taxon>
        <taxon>Spiralia</taxon>
        <taxon>Lophotrochozoa</taxon>
        <taxon>Mollusca</taxon>
        <taxon>Bivalvia</taxon>
        <taxon>Autobranchia</taxon>
        <taxon>Heteroconchia</taxon>
        <taxon>Euheterodonta</taxon>
        <taxon>Imparidentia</taxon>
        <taxon>Neoheterodontei</taxon>
        <taxon>Myida</taxon>
        <taxon>Dreissenoidea</taxon>
        <taxon>Dreissenidae</taxon>
        <taxon>Dreissena</taxon>
    </lineage>
</organism>
<sequence length="110" mass="11836">MPVCLSVCLPACLPACLSVCLPACLYVCLPACKHMDMVDDREFVSERGYFPEFFGEGGATEHVFAFQAKRKAVNANAVGSGMGCDENGSYNSETGTYALIWTEVDDGGFM</sequence>
<accession>A0A9D4N1B1</accession>
<evidence type="ECO:0000313" key="3">
    <source>
        <dbReference type="Proteomes" id="UP000828390"/>
    </source>
</evidence>